<dbReference type="GO" id="GO:0004479">
    <property type="term" value="F:methionyl-tRNA formyltransferase activity"/>
    <property type="evidence" value="ECO:0007669"/>
    <property type="project" value="UniProtKB-UniRule"/>
</dbReference>
<evidence type="ECO:0000256" key="2">
    <source>
        <dbReference type="ARBA" id="ARBA00012261"/>
    </source>
</evidence>
<evidence type="ECO:0000313" key="8">
    <source>
        <dbReference type="EMBL" id="RNL21609.1"/>
    </source>
</evidence>
<keyword evidence="9" id="KW-1185">Reference proteome</keyword>
<comment type="caution">
    <text evidence="8">The sequence shown here is derived from an EMBL/GenBank/DDBJ whole genome shotgun (WGS) entry which is preliminary data.</text>
</comment>
<protein>
    <recommendedName>
        <fullName evidence="2 5">Methionyl-tRNA formyltransferase</fullName>
        <ecNumber evidence="2 5">2.1.2.9</ecNumber>
    </recommendedName>
</protein>
<organism evidence="8 9">
    <name type="scientific">Slackia faecicanis</name>
    <dbReference type="NCBI Taxonomy" id="255723"/>
    <lineage>
        <taxon>Bacteria</taxon>
        <taxon>Bacillati</taxon>
        <taxon>Actinomycetota</taxon>
        <taxon>Coriobacteriia</taxon>
        <taxon>Eggerthellales</taxon>
        <taxon>Eggerthellaceae</taxon>
        <taxon>Slackia</taxon>
    </lineage>
</organism>
<reference evidence="9" key="1">
    <citation type="submission" date="2018-05" db="EMBL/GenBank/DDBJ databases">
        <title>Genome Sequencing of selected type strains of the family Eggerthellaceae.</title>
        <authorList>
            <person name="Danylec N."/>
            <person name="Stoll D.A."/>
            <person name="Doetsch A."/>
            <person name="Huch M."/>
        </authorList>
    </citation>
    <scope>NUCLEOTIDE SEQUENCE [LARGE SCALE GENOMIC DNA]</scope>
    <source>
        <strain evidence="9">DSM 17537</strain>
    </source>
</reference>
<evidence type="ECO:0000259" key="6">
    <source>
        <dbReference type="Pfam" id="PF00551"/>
    </source>
</evidence>
<dbReference type="Proteomes" id="UP000267368">
    <property type="component" value="Unassembled WGS sequence"/>
</dbReference>
<dbReference type="PANTHER" id="PTHR11138:SF5">
    <property type="entry name" value="METHIONYL-TRNA FORMYLTRANSFERASE, MITOCHONDRIAL"/>
    <property type="match status" value="1"/>
</dbReference>
<dbReference type="InterPro" id="IPR036477">
    <property type="entry name" value="Formyl_transf_N_sf"/>
</dbReference>
<dbReference type="GO" id="GO:0005829">
    <property type="term" value="C:cytosol"/>
    <property type="evidence" value="ECO:0007669"/>
    <property type="project" value="TreeGrafter"/>
</dbReference>
<feature type="domain" description="Formyl transferase C-terminal" evidence="7">
    <location>
        <begin position="204"/>
        <end position="299"/>
    </location>
</feature>
<keyword evidence="4 5" id="KW-0648">Protein biosynthesis</keyword>
<feature type="binding site" evidence="5">
    <location>
        <begin position="108"/>
        <end position="111"/>
    </location>
    <ligand>
        <name>(6S)-5,6,7,8-tetrahydrofolate</name>
        <dbReference type="ChEBI" id="CHEBI:57453"/>
    </ligand>
</feature>
<gene>
    <name evidence="5" type="primary">fmt</name>
    <name evidence="8" type="ORF">DMP07_01905</name>
</gene>
<evidence type="ECO:0000313" key="9">
    <source>
        <dbReference type="Proteomes" id="UP000267368"/>
    </source>
</evidence>
<comment type="function">
    <text evidence="5">Attaches a formyl group to the free amino group of methionyl-tRNA(fMet). The formyl group appears to play a dual role in the initiator identity of N-formylmethionyl-tRNA by promoting its recognition by IF2 and preventing the misappropriation of this tRNA by the elongation apparatus.</text>
</comment>
<dbReference type="HAMAP" id="MF_00182">
    <property type="entry name" value="Formyl_trans"/>
    <property type="match status" value="1"/>
</dbReference>
<dbReference type="SUPFAM" id="SSF50486">
    <property type="entry name" value="FMT C-terminal domain-like"/>
    <property type="match status" value="1"/>
</dbReference>
<dbReference type="NCBIfam" id="TIGR00460">
    <property type="entry name" value="fmt"/>
    <property type="match status" value="1"/>
</dbReference>
<evidence type="ECO:0000256" key="4">
    <source>
        <dbReference type="ARBA" id="ARBA00022917"/>
    </source>
</evidence>
<evidence type="ECO:0000259" key="7">
    <source>
        <dbReference type="Pfam" id="PF02911"/>
    </source>
</evidence>
<dbReference type="InterPro" id="IPR041711">
    <property type="entry name" value="Met-tRNA-FMT_N"/>
</dbReference>
<evidence type="ECO:0000256" key="5">
    <source>
        <dbReference type="HAMAP-Rule" id="MF_00182"/>
    </source>
</evidence>
<dbReference type="InterPro" id="IPR011034">
    <property type="entry name" value="Formyl_transferase-like_C_sf"/>
</dbReference>
<dbReference type="Pfam" id="PF02911">
    <property type="entry name" value="Formyl_trans_C"/>
    <property type="match status" value="1"/>
</dbReference>
<proteinExistence type="inferred from homology"/>
<sequence length="313" mass="33610">MRIVFMGTPDFAANILRELKEQHDIAAVYTRPDAVRGRGKTLEPSPVKKVALEAGIPVFEPRTLRDEDELARLRGFKPDAICVAAYGKILPQEVLDIPEHGCLNVHASLLPKYRGAAPIERAILAGEREAGVCIMRMEAGLDTGDYCVSRSCEIGDMNCAALTDELADLGARALLSALYAIEEGAVRWTVQDDAEATYAEKIGKGELNIDPADTVDVNLRRVRASGAAHPCRCAIAGKNVTVLEVERPQDGEGEALAAPGAVAFRAKRLFVGCADGALEIVTVKPDGKKEMNAAAFASGVQNIKSGTMVWERI</sequence>
<dbReference type="AlphaFoldDB" id="A0A3N0AHM6"/>
<dbReference type="InterPro" id="IPR005794">
    <property type="entry name" value="Fmt"/>
</dbReference>
<dbReference type="RefSeq" id="WP_123197449.1">
    <property type="nucleotide sequence ID" value="NZ_QICB01000001.1"/>
</dbReference>
<dbReference type="CDD" id="cd08704">
    <property type="entry name" value="Met_tRNA_FMT_C"/>
    <property type="match status" value="1"/>
</dbReference>
<dbReference type="CDD" id="cd08646">
    <property type="entry name" value="FMT_core_Met-tRNA-FMT_N"/>
    <property type="match status" value="1"/>
</dbReference>
<evidence type="ECO:0000256" key="3">
    <source>
        <dbReference type="ARBA" id="ARBA00022679"/>
    </source>
</evidence>
<keyword evidence="3 5" id="KW-0808">Transferase</keyword>
<dbReference type="PANTHER" id="PTHR11138">
    <property type="entry name" value="METHIONYL-TRNA FORMYLTRANSFERASE"/>
    <property type="match status" value="1"/>
</dbReference>
<dbReference type="InterPro" id="IPR044135">
    <property type="entry name" value="Met-tRNA-FMT_C"/>
</dbReference>
<dbReference type="OrthoDB" id="9802815at2"/>
<accession>A0A3N0AHM6</accession>
<feature type="domain" description="Formyl transferase N-terminal" evidence="6">
    <location>
        <begin position="1"/>
        <end position="177"/>
    </location>
</feature>
<dbReference type="SUPFAM" id="SSF53328">
    <property type="entry name" value="Formyltransferase"/>
    <property type="match status" value="1"/>
</dbReference>
<comment type="similarity">
    <text evidence="1 5">Belongs to the Fmt family.</text>
</comment>
<dbReference type="InterPro" id="IPR005793">
    <property type="entry name" value="Formyl_trans_C"/>
</dbReference>
<name>A0A3N0AHM6_9ACTN</name>
<dbReference type="EC" id="2.1.2.9" evidence="2 5"/>
<dbReference type="Pfam" id="PF00551">
    <property type="entry name" value="Formyl_trans_N"/>
    <property type="match status" value="1"/>
</dbReference>
<dbReference type="InterPro" id="IPR002376">
    <property type="entry name" value="Formyl_transf_N"/>
</dbReference>
<comment type="catalytic activity">
    <reaction evidence="5">
        <text>L-methionyl-tRNA(fMet) + (6R)-10-formyltetrahydrofolate = N-formyl-L-methionyl-tRNA(fMet) + (6S)-5,6,7,8-tetrahydrofolate + H(+)</text>
        <dbReference type="Rhea" id="RHEA:24380"/>
        <dbReference type="Rhea" id="RHEA-COMP:9952"/>
        <dbReference type="Rhea" id="RHEA-COMP:9953"/>
        <dbReference type="ChEBI" id="CHEBI:15378"/>
        <dbReference type="ChEBI" id="CHEBI:57453"/>
        <dbReference type="ChEBI" id="CHEBI:78530"/>
        <dbReference type="ChEBI" id="CHEBI:78844"/>
        <dbReference type="ChEBI" id="CHEBI:195366"/>
        <dbReference type="EC" id="2.1.2.9"/>
    </reaction>
</comment>
<dbReference type="EMBL" id="QICB01000001">
    <property type="protein sequence ID" value="RNL21609.1"/>
    <property type="molecule type" value="Genomic_DNA"/>
</dbReference>
<dbReference type="Gene3D" id="3.40.50.12230">
    <property type="match status" value="1"/>
</dbReference>
<evidence type="ECO:0000256" key="1">
    <source>
        <dbReference type="ARBA" id="ARBA00010699"/>
    </source>
</evidence>